<keyword evidence="2" id="KW-1185">Reference proteome</keyword>
<dbReference type="EMBL" id="JAGKQQ010000001">
    <property type="protein sequence ID" value="MBP3957903.1"/>
    <property type="molecule type" value="Genomic_DNA"/>
</dbReference>
<evidence type="ECO:0000313" key="2">
    <source>
        <dbReference type="Proteomes" id="UP000676565"/>
    </source>
</evidence>
<gene>
    <name evidence="1" type="ORF">J8F10_21830</name>
</gene>
<protein>
    <recommendedName>
        <fullName evidence="3">3-keto-disaccharide hydrolase domain-containing protein</fullName>
    </recommendedName>
</protein>
<accession>A0ABS5BW36</accession>
<proteinExistence type="predicted"/>
<evidence type="ECO:0008006" key="3">
    <source>
        <dbReference type="Google" id="ProtNLM"/>
    </source>
</evidence>
<name>A0ABS5BW36_9BACT</name>
<evidence type="ECO:0000313" key="1">
    <source>
        <dbReference type="EMBL" id="MBP3957903.1"/>
    </source>
</evidence>
<reference evidence="1 2" key="1">
    <citation type="submission" date="2021-04" db="EMBL/GenBank/DDBJ databases">
        <authorList>
            <person name="Ivanova A."/>
        </authorList>
    </citation>
    <scope>NUCLEOTIDE SEQUENCE [LARGE SCALE GENOMIC DNA]</scope>
    <source>
        <strain evidence="1 2">G18</strain>
    </source>
</reference>
<dbReference type="Proteomes" id="UP000676565">
    <property type="component" value="Unassembled WGS sequence"/>
</dbReference>
<sequence length="321" mass="34895">MIRGVVMLTGLVGAVCPAVARDEDPVKEKLLAAKVAYDGEMREYRKQAGEWFDKREDAARKDGNKKALDQIKDERKTFDATGEVPKGAPPAVWQKPVLARKALEAAHTEAVKEYVRVKKDDDAVAVEAAWKTFVKERALDLLALVDPKVHAAAGKWKKEGKALFGENSAQLQLPYEPGEEYDLEVTCRRLAGNNAINVGLMVGGRQVAAVVDGWPNEGHRSGLYFVDRKSGLDNVTTVKGQLIKGDQDHTLVYAVRSGKIDLSINGKIATSFKGNFARLSLGEGWGVPNKKALFLDIGAGNSVQFSRIAVTPVTGKGNITK</sequence>
<dbReference type="RefSeq" id="WP_210657401.1">
    <property type="nucleotide sequence ID" value="NZ_JAGKQQ010000001.1"/>
</dbReference>
<comment type="caution">
    <text evidence="1">The sequence shown here is derived from an EMBL/GenBank/DDBJ whole genome shotgun (WGS) entry which is preliminary data.</text>
</comment>
<organism evidence="1 2">
    <name type="scientific">Gemmata palustris</name>
    <dbReference type="NCBI Taxonomy" id="2822762"/>
    <lineage>
        <taxon>Bacteria</taxon>
        <taxon>Pseudomonadati</taxon>
        <taxon>Planctomycetota</taxon>
        <taxon>Planctomycetia</taxon>
        <taxon>Gemmatales</taxon>
        <taxon>Gemmataceae</taxon>
        <taxon>Gemmata</taxon>
    </lineage>
</organism>